<evidence type="ECO:0000313" key="2">
    <source>
        <dbReference type="Proteomes" id="UP000546324"/>
    </source>
</evidence>
<dbReference type="Proteomes" id="UP000546324">
    <property type="component" value="Unassembled WGS sequence"/>
</dbReference>
<dbReference type="AlphaFoldDB" id="A0A7X0G6Q9"/>
<keyword evidence="2" id="KW-1185">Reference proteome</keyword>
<name>A0A7X0G6Q9_9ACTN</name>
<accession>A0A7X0G6Q9</accession>
<protein>
    <submittedName>
        <fullName evidence="1">Uncharacterized protein</fullName>
    </submittedName>
</protein>
<reference evidence="1 2" key="1">
    <citation type="submission" date="2020-08" db="EMBL/GenBank/DDBJ databases">
        <title>Sequencing the genomes of 1000 actinobacteria strains.</title>
        <authorList>
            <person name="Klenk H.-P."/>
        </authorList>
    </citation>
    <scope>NUCLEOTIDE SEQUENCE [LARGE SCALE GENOMIC DNA]</scope>
    <source>
        <strain evidence="1 2">DSM 43675</strain>
    </source>
</reference>
<comment type="caution">
    <text evidence="1">The sequence shown here is derived from an EMBL/GenBank/DDBJ whole genome shotgun (WGS) entry which is preliminary data.</text>
</comment>
<dbReference type="EMBL" id="JACHMQ010000001">
    <property type="protein sequence ID" value="MBB6400520.1"/>
    <property type="molecule type" value="Genomic_DNA"/>
</dbReference>
<organism evidence="1 2">
    <name type="scientific">Actinomadura coerulea</name>
    <dbReference type="NCBI Taxonomy" id="46159"/>
    <lineage>
        <taxon>Bacteria</taxon>
        <taxon>Bacillati</taxon>
        <taxon>Actinomycetota</taxon>
        <taxon>Actinomycetes</taxon>
        <taxon>Streptosporangiales</taxon>
        <taxon>Thermomonosporaceae</taxon>
        <taxon>Actinomadura</taxon>
    </lineage>
</organism>
<proteinExistence type="predicted"/>
<sequence length="1127" mass="118990">MGVFATRTRVELNLGGTWTDVTSRVYERDPITITRGTSANGSSPDPSRLTLTMDNRDGVLSPRNPVSPYFGKLGRNTPIRLSLPYGSTSMLTLPTQDGYAECPDSAALDITGDLDVRVEVEADSWDRGDIVGKYIFTGAEQRSWLLWTDDGVPTFSWTTAGTFASRVNATASTRLPFRRGRGAVRATLDVDNGASGWSVRFYTASTLAGPWTQLGTTVTGAGVTSIFASTSPLQLGDAFPGDMAVSGRYAGLEVRNGIDGPVVANPNFAAATPGAKTLTDSAGNVWTLRAQAEITDRAYRFHGEVAEWPQSWDTAGKDRYVSVSAFGIRRRLSSNSPPIRSSMFRRHTALTEQHVIGYWPLEDGKGSEAFAAASPGTLPALYYGSPDLAASNEWTASDALPVLESGMVYARVRAYAATGESVVRCFMWVQEAPAAETSLCWIDTTGTHSFEVKMDAFGAFRIIVRNRTGDVVTTTGAISFDMVTRGLTMFQVELSQQGTGVKWRVRVLDFAETDRVGQGVSGPFWEDTVPSATLGTIYRVYLARDKAVGKTVVGHLAVADSLAGFTGVLNATYAWNGEVPSDRIVRLCSEEGIPCLQLTRGRYYEPNPVRMGDQLPGAFTDLLDEAADADQGMLFETRDLPAFAYRFRPTLVNQTPAVTLDYSAGEIAADLAPVDDDSALVNDVTVTRVAGSALRLTQTTGPLSTATPPAGVGVYAVDAQLSLENDGMLRDAAGWRLTLGQVDEARYPRLTVALHSPRLSLEKRKALLTLDMGDRLDITNIGGGMPAEDATQLVLGYTETIRLKEHSLVFNLTPESPYRAAVVDDGSAGRVDASGSVLAAPAPTAPPYAGVAKTYVNGTTVPVPLPPGDHVTVCLVWNTTATITMVPAGWTLRGSLTASSSKAAVYTAAAGVADSTFVFSASSKCSVIAVGHNSATYVSMTSLLDAGTDAVHEAPAYTVSTAPVALLRFYWEKSSTASSWTKNDPAATVRATQFGVGSGAVSLLATGQSVSTAGTVPVATATSDLSTGQAGGFTVALASTAGVPTDYTSVSTALAVTPGDGNRGWTVNPADLPFDVMCAGERMTVTAVSGSPGGPQVLTAVRSVNGIVKPLPVGAEVRVFTPAIATY</sequence>
<dbReference type="RefSeq" id="WP_185033114.1">
    <property type="nucleotide sequence ID" value="NZ_JACHMQ010000001.1"/>
</dbReference>
<evidence type="ECO:0000313" key="1">
    <source>
        <dbReference type="EMBL" id="MBB6400520.1"/>
    </source>
</evidence>
<gene>
    <name evidence="1" type="ORF">BKA00_007434</name>
</gene>